<dbReference type="Pfam" id="PF23430">
    <property type="entry name" value="DUF7117"/>
    <property type="match status" value="1"/>
</dbReference>
<dbReference type="AlphaFoldDB" id="A0A2I8VMR1"/>
<proteinExistence type="predicted"/>
<organism evidence="1 2">
    <name type="scientific">Salinigranum rubrum</name>
    <dbReference type="NCBI Taxonomy" id="755307"/>
    <lineage>
        <taxon>Archaea</taxon>
        <taxon>Methanobacteriati</taxon>
        <taxon>Methanobacteriota</taxon>
        <taxon>Stenosarchaea group</taxon>
        <taxon>Halobacteria</taxon>
        <taxon>Halobacteriales</taxon>
        <taxon>Haloferacaceae</taxon>
        <taxon>Salinigranum</taxon>
    </lineage>
</organism>
<dbReference type="InterPro" id="IPR055541">
    <property type="entry name" value="DUF7117"/>
</dbReference>
<dbReference type="EMBL" id="CP026309">
    <property type="protein sequence ID" value="AUV82379.1"/>
    <property type="molecule type" value="Genomic_DNA"/>
</dbReference>
<sequence length="236" mass="26146">MRVRGRRECRDCGHQWSYYETGAVDCPACGSLRSVGVDDRTRHTDTPTSLDLSPHRRTVDTDDLADAADDLKRDLRSYRTKRGFIRGGDLLPLDATYLAATELLYAVDVLVRAGERTDDEELYLLSLLRGADIGERPDVETVPTSMRAARGLALAEAVDEYRREVLSWLDDNPAPEARQVLGTVSEFVKRTRALGGDVPLAESEALLAATQDVSRALREDDETALAAAKDRLSRLQ</sequence>
<evidence type="ECO:0000313" key="2">
    <source>
        <dbReference type="Proteomes" id="UP000236584"/>
    </source>
</evidence>
<reference evidence="1 2" key="1">
    <citation type="submission" date="2018-01" db="EMBL/GenBank/DDBJ databases">
        <title>Complete genome sequence of Salinigranum rubrum GX10T, an extremely halophilic archaeon isolated from a marine solar saltern.</title>
        <authorList>
            <person name="Han S."/>
        </authorList>
    </citation>
    <scope>NUCLEOTIDE SEQUENCE [LARGE SCALE GENOMIC DNA]</scope>
    <source>
        <strain evidence="1 2">GX10</strain>
    </source>
</reference>
<dbReference type="RefSeq" id="WP_103426068.1">
    <property type="nucleotide sequence ID" value="NZ_CP026309.1"/>
</dbReference>
<gene>
    <name evidence="1" type="ORF">C2R22_12610</name>
</gene>
<dbReference type="Proteomes" id="UP000236584">
    <property type="component" value="Chromosome"/>
</dbReference>
<dbReference type="OrthoDB" id="341613at2157"/>
<evidence type="ECO:0000313" key="1">
    <source>
        <dbReference type="EMBL" id="AUV82379.1"/>
    </source>
</evidence>
<protein>
    <recommendedName>
        <fullName evidence="3">TFIIB-type zinc ribbon-containing protein</fullName>
    </recommendedName>
</protein>
<evidence type="ECO:0008006" key="3">
    <source>
        <dbReference type="Google" id="ProtNLM"/>
    </source>
</evidence>
<accession>A0A2I8VMR1</accession>
<name>A0A2I8VMR1_9EURY</name>
<dbReference type="GeneID" id="35592947"/>
<dbReference type="KEGG" id="srub:C2R22_12610"/>
<keyword evidence="2" id="KW-1185">Reference proteome</keyword>